<dbReference type="Proteomes" id="UP000184330">
    <property type="component" value="Unassembled WGS sequence"/>
</dbReference>
<name>A0A1L7WNR2_9HELO</name>
<dbReference type="AlphaFoldDB" id="A0A1L7WNR2"/>
<evidence type="ECO:0000256" key="2">
    <source>
        <dbReference type="SAM" id="MobiDB-lite"/>
    </source>
</evidence>
<keyword evidence="1" id="KW-0175">Coiled coil</keyword>
<reference evidence="3 4" key="1">
    <citation type="submission" date="2016-03" db="EMBL/GenBank/DDBJ databases">
        <authorList>
            <person name="Ploux O."/>
        </authorList>
    </citation>
    <scope>NUCLEOTIDE SEQUENCE [LARGE SCALE GENOMIC DNA]</scope>
    <source>
        <strain evidence="3 4">UAMH 11012</strain>
    </source>
</reference>
<organism evidence="3 4">
    <name type="scientific">Phialocephala subalpina</name>
    <dbReference type="NCBI Taxonomy" id="576137"/>
    <lineage>
        <taxon>Eukaryota</taxon>
        <taxon>Fungi</taxon>
        <taxon>Dikarya</taxon>
        <taxon>Ascomycota</taxon>
        <taxon>Pezizomycotina</taxon>
        <taxon>Leotiomycetes</taxon>
        <taxon>Helotiales</taxon>
        <taxon>Mollisiaceae</taxon>
        <taxon>Phialocephala</taxon>
        <taxon>Phialocephala fortinii species complex</taxon>
    </lineage>
</organism>
<keyword evidence="4" id="KW-1185">Reference proteome</keyword>
<evidence type="ECO:0000313" key="4">
    <source>
        <dbReference type="Proteomes" id="UP000184330"/>
    </source>
</evidence>
<feature type="coiled-coil region" evidence="1">
    <location>
        <begin position="498"/>
        <end position="532"/>
    </location>
</feature>
<feature type="compositionally biased region" description="Basic and acidic residues" evidence="2">
    <location>
        <begin position="152"/>
        <end position="162"/>
    </location>
</feature>
<accession>A0A1L7WNR2</accession>
<feature type="compositionally biased region" description="Pro residues" evidence="2">
    <location>
        <begin position="377"/>
        <end position="392"/>
    </location>
</feature>
<feature type="region of interest" description="Disordered" evidence="2">
    <location>
        <begin position="33"/>
        <end position="59"/>
    </location>
</feature>
<sequence length="694" mass="76417">MPRNHCYADLRPTKLKTRPILRGTSGRMERLLDKPLPSIKRPWDEDTIQPESAKSWHGTGLPLPPIEVIPFRRPSLSRSAGLEGTFQSRYGAELRDGGAKRPRYEDHDYNSLSRENLDLNGRILQTQTSHSIYDQARSSQELPSFRPLQHSGSREGWGRQIEDPGEAAGSRDTASLCPRCRRLTTQRQDSEAVDSCEDCLRDPELVLLVKTGCELLSNAFDKLARQEARLGHSSVGLSLSSKASSQRELISPDCPPIELGLKPTLNWMLGRIHQINDISDKLVQHVLQSGSQDIDRNIISTRMGVHDGLVDIMKRRIDAESDDPSRSVNDGVDPSSDPRHLTGRRSVASALANNDDYHPMGPLSSLEGQSQRGSIMNPPPAPNRQLPSPPGRSLPSPTSINFPSPSAGSYGSSSHPVNLPPPPGLQPSQHPYLPSIGSSHSPDALQAHSAALQHEVSVQKIALSSLQGEHDKLLAAFSRSQTRASALEKKHQVSDTEIISLTEEKLRLQSQVAELEKEVEELAQSRDQFRQAAVQEGSQYVELVKNATRLEEMAGEERRAWGKLKAEMEQRIESLTAGSNLRDGTHSSGVPIPIIRPLDDVATPPSSNEGQGLEVEPAIRSRPTSYPIQSQESHIELKEEIRRLRSRCAEAEDALRAVRDESRSMEGIVEALGLAGKSITERADRTLGSVPRSD</sequence>
<feature type="region of interest" description="Disordered" evidence="2">
    <location>
        <begin position="134"/>
        <end position="172"/>
    </location>
</feature>
<dbReference type="OrthoDB" id="5427204at2759"/>
<evidence type="ECO:0000313" key="3">
    <source>
        <dbReference type="EMBL" id="CZR54393.1"/>
    </source>
</evidence>
<dbReference type="EMBL" id="FJOG01000005">
    <property type="protein sequence ID" value="CZR54393.1"/>
    <property type="molecule type" value="Genomic_DNA"/>
</dbReference>
<evidence type="ECO:0000256" key="1">
    <source>
        <dbReference type="SAM" id="Coils"/>
    </source>
</evidence>
<feature type="compositionally biased region" description="Low complexity" evidence="2">
    <location>
        <begin position="393"/>
        <end position="417"/>
    </location>
</feature>
<protein>
    <submittedName>
        <fullName evidence="3">Uncharacterized protein</fullName>
    </submittedName>
</protein>
<dbReference type="STRING" id="576137.A0A1L7WNR2"/>
<proteinExistence type="predicted"/>
<gene>
    <name evidence="3" type="ORF">PAC_04277</name>
</gene>
<feature type="coiled-coil region" evidence="1">
    <location>
        <begin position="634"/>
        <end position="661"/>
    </location>
</feature>
<feature type="region of interest" description="Disordered" evidence="2">
    <location>
        <begin position="318"/>
        <end position="447"/>
    </location>
</feature>